<sequence>MIKIDNLHKNFGKNQVLKGVDLGITEGGIFAILGPNGSGKTTLIKSILGMVIPDKGDIFIDDTPIKKSWKYRHQIDYLPQIANFPANLTVKELIRMIKDLRNKPGDDAALVTSFQLSPFLDKKLSNLSGGTKQKVNLVLTLMFDSPLIILDEPTTGLDPIALLELKKIIQKEKVKGKTVLITSHIMSFVEEVADEIVFLLEGKVYFKGNIDTLKEKTKETDFEHAIANLLKENNA</sequence>
<dbReference type="GO" id="GO:0016887">
    <property type="term" value="F:ATP hydrolysis activity"/>
    <property type="evidence" value="ECO:0007669"/>
    <property type="project" value="InterPro"/>
</dbReference>
<dbReference type="CDD" id="cd03230">
    <property type="entry name" value="ABC_DR_subfamily_A"/>
    <property type="match status" value="1"/>
</dbReference>
<keyword evidence="6" id="KW-1185">Reference proteome</keyword>
<dbReference type="AlphaFoldDB" id="A0A023BPK7"/>
<organism evidence="5 6">
    <name type="scientific">Aquimarina atlantica</name>
    <dbReference type="NCBI Taxonomy" id="1317122"/>
    <lineage>
        <taxon>Bacteria</taxon>
        <taxon>Pseudomonadati</taxon>
        <taxon>Bacteroidota</taxon>
        <taxon>Flavobacteriia</taxon>
        <taxon>Flavobacteriales</taxon>
        <taxon>Flavobacteriaceae</taxon>
        <taxon>Aquimarina</taxon>
    </lineage>
</organism>
<dbReference type="RefSeq" id="WP_034246104.1">
    <property type="nucleotide sequence ID" value="NZ_AQRA01000010.1"/>
</dbReference>
<accession>A0A023BPK7</accession>
<evidence type="ECO:0000256" key="1">
    <source>
        <dbReference type="ARBA" id="ARBA00022448"/>
    </source>
</evidence>
<dbReference type="InterPro" id="IPR027417">
    <property type="entry name" value="P-loop_NTPase"/>
</dbReference>
<dbReference type="STRING" id="1317122.ATO12_04675"/>
<dbReference type="Gene3D" id="3.40.50.300">
    <property type="entry name" value="P-loop containing nucleotide triphosphate hydrolases"/>
    <property type="match status" value="1"/>
</dbReference>
<evidence type="ECO:0000259" key="4">
    <source>
        <dbReference type="PROSITE" id="PS50893"/>
    </source>
</evidence>
<keyword evidence="3 5" id="KW-0067">ATP-binding</keyword>
<dbReference type="InterPro" id="IPR051782">
    <property type="entry name" value="ABC_Transporter_VariousFunc"/>
</dbReference>
<evidence type="ECO:0000256" key="3">
    <source>
        <dbReference type="ARBA" id="ARBA00022840"/>
    </source>
</evidence>
<keyword evidence="1" id="KW-0813">Transport</keyword>
<dbReference type="eggNOG" id="COG1131">
    <property type="taxonomic scope" value="Bacteria"/>
</dbReference>
<comment type="caution">
    <text evidence="5">The sequence shown here is derived from an EMBL/GenBank/DDBJ whole genome shotgun (WGS) entry which is preliminary data.</text>
</comment>
<feature type="domain" description="ABC transporter" evidence="4">
    <location>
        <begin position="2"/>
        <end position="226"/>
    </location>
</feature>
<dbReference type="InterPro" id="IPR003593">
    <property type="entry name" value="AAA+_ATPase"/>
</dbReference>
<evidence type="ECO:0000256" key="2">
    <source>
        <dbReference type="ARBA" id="ARBA00022741"/>
    </source>
</evidence>
<dbReference type="PANTHER" id="PTHR42939">
    <property type="entry name" value="ABC TRANSPORTER ATP-BINDING PROTEIN ALBC-RELATED"/>
    <property type="match status" value="1"/>
</dbReference>
<dbReference type="Proteomes" id="UP000023541">
    <property type="component" value="Unassembled WGS sequence"/>
</dbReference>
<dbReference type="PROSITE" id="PS50893">
    <property type="entry name" value="ABC_TRANSPORTER_2"/>
    <property type="match status" value="1"/>
</dbReference>
<dbReference type="GO" id="GO:0005524">
    <property type="term" value="F:ATP binding"/>
    <property type="evidence" value="ECO:0007669"/>
    <property type="project" value="UniProtKB-KW"/>
</dbReference>
<dbReference type="PANTHER" id="PTHR42939:SF1">
    <property type="entry name" value="ABC TRANSPORTER ATP-BINDING PROTEIN ALBC-RELATED"/>
    <property type="match status" value="1"/>
</dbReference>
<protein>
    <submittedName>
        <fullName evidence="5">Copper ABC transporter ATP-binding protein</fullName>
    </submittedName>
</protein>
<name>A0A023BPK7_9FLAO</name>
<dbReference type="EMBL" id="AQRA01000010">
    <property type="protein sequence ID" value="EZH71916.1"/>
    <property type="molecule type" value="Genomic_DNA"/>
</dbReference>
<dbReference type="SMART" id="SM00382">
    <property type="entry name" value="AAA"/>
    <property type="match status" value="1"/>
</dbReference>
<keyword evidence="2" id="KW-0547">Nucleotide-binding</keyword>
<dbReference type="OrthoDB" id="9801987at2"/>
<dbReference type="Pfam" id="PF00005">
    <property type="entry name" value="ABC_tran"/>
    <property type="match status" value="1"/>
</dbReference>
<reference evidence="5 6" key="1">
    <citation type="submission" date="2014-04" db="EMBL/GenBank/DDBJ databases">
        <title>Aquimarina sp. 22II-S11-z7 Genome Sequencing.</title>
        <authorList>
            <person name="Lai Q."/>
        </authorList>
    </citation>
    <scope>NUCLEOTIDE SEQUENCE [LARGE SCALE GENOMIC DNA]</scope>
    <source>
        <strain evidence="5 6">22II-S11-z7</strain>
    </source>
</reference>
<dbReference type="SUPFAM" id="SSF52540">
    <property type="entry name" value="P-loop containing nucleoside triphosphate hydrolases"/>
    <property type="match status" value="1"/>
</dbReference>
<evidence type="ECO:0000313" key="6">
    <source>
        <dbReference type="Proteomes" id="UP000023541"/>
    </source>
</evidence>
<evidence type="ECO:0000313" key="5">
    <source>
        <dbReference type="EMBL" id="EZH71916.1"/>
    </source>
</evidence>
<gene>
    <name evidence="5" type="ORF">ATO12_04675</name>
</gene>
<proteinExistence type="predicted"/>
<dbReference type="InterPro" id="IPR003439">
    <property type="entry name" value="ABC_transporter-like_ATP-bd"/>
</dbReference>